<evidence type="ECO:0000313" key="3">
    <source>
        <dbReference type="Proteomes" id="UP000298327"/>
    </source>
</evidence>
<evidence type="ECO:0000256" key="1">
    <source>
        <dbReference type="SAM" id="MobiDB-lite"/>
    </source>
</evidence>
<dbReference type="Proteomes" id="UP000298327">
    <property type="component" value="Unassembled WGS sequence"/>
</dbReference>
<feature type="region of interest" description="Disordered" evidence="1">
    <location>
        <begin position="133"/>
        <end position="159"/>
    </location>
</feature>
<organism evidence="2 3">
    <name type="scientific">Dentipellis fragilis</name>
    <dbReference type="NCBI Taxonomy" id="205917"/>
    <lineage>
        <taxon>Eukaryota</taxon>
        <taxon>Fungi</taxon>
        <taxon>Dikarya</taxon>
        <taxon>Basidiomycota</taxon>
        <taxon>Agaricomycotina</taxon>
        <taxon>Agaricomycetes</taxon>
        <taxon>Russulales</taxon>
        <taxon>Hericiaceae</taxon>
        <taxon>Dentipellis</taxon>
    </lineage>
</organism>
<name>A0A4Y9XQC7_9AGAM</name>
<comment type="caution">
    <text evidence="2">The sequence shown here is derived from an EMBL/GenBank/DDBJ whole genome shotgun (WGS) entry which is preliminary data.</text>
</comment>
<reference evidence="2 3" key="1">
    <citation type="submission" date="2019-02" db="EMBL/GenBank/DDBJ databases">
        <title>Genome sequencing of the rare red list fungi Dentipellis fragilis.</title>
        <authorList>
            <person name="Buettner E."/>
            <person name="Kellner H."/>
        </authorList>
    </citation>
    <scope>NUCLEOTIDE SEQUENCE [LARGE SCALE GENOMIC DNA]</scope>
    <source>
        <strain evidence="2 3">DSM 105465</strain>
    </source>
</reference>
<dbReference type="EMBL" id="SEOQ01001526">
    <property type="protein sequence ID" value="TFY51401.1"/>
    <property type="molecule type" value="Genomic_DNA"/>
</dbReference>
<evidence type="ECO:0000313" key="2">
    <source>
        <dbReference type="EMBL" id="TFY51401.1"/>
    </source>
</evidence>
<proteinExistence type="predicted"/>
<protein>
    <submittedName>
        <fullName evidence="2">Uncharacterized protein</fullName>
    </submittedName>
</protein>
<keyword evidence="3" id="KW-1185">Reference proteome</keyword>
<gene>
    <name evidence="2" type="ORF">EVG20_g11016</name>
</gene>
<accession>A0A4Y9XQC7</accession>
<dbReference type="AlphaFoldDB" id="A0A4Y9XQC7"/>
<sequence>MRDLRRRRANATCATHAPYIPQARYHGNCRLRRSRTDAPLHNANAGHQHHDRPEARIPRHFPAFRHATCDSTLSWRVLARTGTPRRHLLALRNACGHRAIGSGDGRRWDGMGRKLWENHDIRRLSQRDHPARITRGLRTPPHPAAASRTCPDPRTASQQERIPDFCADDGWRWLSRTSLGRGVVSGRALTTWGLPSGSARRSPRGRNPEISDLISATNGAGQRRRIAILRAALCTHEQRQREPADNVAIPPMAAPAARRGAEILEIWARFP</sequence>